<evidence type="ECO:0000313" key="8">
    <source>
        <dbReference type="Proteomes" id="UP000015101"/>
    </source>
</evidence>
<dbReference type="GO" id="GO:0016020">
    <property type="term" value="C:membrane"/>
    <property type="evidence" value="ECO:0007669"/>
    <property type="project" value="UniProtKB-SubCell"/>
</dbReference>
<dbReference type="OMA" id="EISAGIW"/>
<dbReference type="AlphaFoldDB" id="T1FXY0"/>
<evidence type="ECO:0000256" key="4">
    <source>
        <dbReference type="ARBA" id="ARBA00023136"/>
    </source>
</evidence>
<reference evidence="8" key="1">
    <citation type="submission" date="2012-12" db="EMBL/GenBank/DDBJ databases">
        <authorList>
            <person name="Hellsten U."/>
            <person name="Grimwood J."/>
            <person name="Chapman J.A."/>
            <person name="Shapiro H."/>
            <person name="Aerts A."/>
            <person name="Otillar R.P."/>
            <person name="Terry A.Y."/>
            <person name="Boore J.L."/>
            <person name="Simakov O."/>
            <person name="Marletaz F."/>
            <person name="Cho S.-J."/>
            <person name="Edsinger-Gonzales E."/>
            <person name="Havlak P."/>
            <person name="Kuo D.-H."/>
            <person name="Larsson T."/>
            <person name="Lv J."/>
            <person name="Arendt D."/>
            <person name="Savage R."/>
            <person name="Osoegawa K."/>
            <person name="de Jong P."/>
            <person name="Lindberg D.R."/>
            <person name="Seaver E.C."/>
            <person name="Weisblat D.A."/>
            <person name="Putnam N.H."/>
            <person name="Grigoriev I.V."/>
            <person name="Rokhsar D.S."/>
        </authorList>
    </citation>
    <scope>NUCLEOTIDE SEQUENCE</scope>
</reference>
<dbReference type="Proteomes" id="UP000015101">
    <property type="component" value="Unassembled WGS sequence"/>
</dbReference>
<dbReference type="EMBL" id="KB096324">
    <property type="protein sequence ID" value="ESO06401.1"/>
    <property type="molecule type" value="Genomic_DNA"/>
</dbReference>
<evidence type="ECO:0008006" key="9">
    <source>
        <dbReference type="Google" id="ProtNLM"/>
    </source>
</evidence>
<sequence length="115" mass="12646">MALKGCYSCIKYLLFAFNFIFWLIGIALLSVGIWIKVNSKSLDDAVRELKSSNDYIYIILIVISILIITIGFLGCCGACRESQCLLGLFFICLLIIFSVIIGVGVFAFTSEGKVG</sequence>
<dbReference type="PANTHER" id="PTHR19282">
    <property type="entry name" value="TETRASPANIN"/>
    <property type="match status" value="1"/>
</dbReference>
<keyword evidence="8" id="KW-1185">Reference proteome</keyword>
<proteinExistence type="predicted"/>
<evidence type="ECO:0000256" key="2">
    <source>
        <dbReference type="ARBA" id="ARBA00022692"/>
    </source>
</evidence>
<dbReference type="EMBL" id="AMQM01000622">
    <property type="status" value="NOT_ANNOTATED_CDS"/>
    <property type="molecule type" value="Genomic_DNA"/>
</dbReference>
<dbReference type="eggNOG" id="KOG3882">
    <property type="taxonomic scope" value="Eukaryota"/>
</dbReference>
<keyword evidence="3 5" id="KW-1133">Transmembrane helix</keyword>
<feature type="transmembrane region" description="Helical" evidence="5">
    <location>
        <begin position="85"/>
        <end position="108"/>
    </location>
</feature>
<dbReference type="InParanoid" id="T1FXY0"/>
<dbReference type="OrthoDB" id="5870230at2759"/>
<dbReference type="Pfam" id="PF00335">
    <property type="entry name" value="Tetraspanin"/>
    <property type="match status" value="1"/>
</dbReference>
<feature type="transmembrane region" description="Helical" evidence="5">
    <location>
        <begin position="12"/>
        <end position="35"/>
    </location>
</feature>
<reference evidence="6 8" key="2">
    <citation type="journal article" date="2013" name="Nature">
        <title>Insights into bilaterian evolution from three spiralian genomes.</title>
        <authorList>
            <person name="Simakov O."/>
            <person name="Marletaz F."/>
            <person name="Cho S.J."/>
            <person name="Edsinger-Gonzales E."/>
            <person name="Havlak P."/>
            <person name="Hellsten U."/>
            <person name="Kuo D.H."/>
            <person name="Larsson T."/>
            <person name="Lv J."/>
            <person name="Arendt D."/>
            <person name="Savage R."/>
            <person name="Osoegawa K."/>
            <person name="de Jong P."/>
            <person name="Grimwood J."/>
            <person name="Chapman J.A."/>
            <person name="Shapiro H."/>
            <person name="Aerts A."/>
            <person name="Otillar R.P."/>
            <person name="Terry A.Y."/>
            <person name="Boore J.L."/>
            <person name="Grigoriev I.V."/>
            <person name="Lindberg D.R."/>
            <person name="Seaver E.C."/>
            <person name="Weisblat D.A."/>
            <person name="Putnam N.H."/>
            <person name="Rokhsar D.S."/>
        </authorList>
    </citation>
    <scope>NUCLEOTIDE SEQUENCE</scope>
</reference>
<accession>T1FXY0</accession>
<gene>
    <name evidence="7" type="primary">20213678</name>
    <name evidence="6" type="ORF">HELRODRAFT_64688</name>
</gene>
<evidence type="ECO:0000313" key="6">
    <source>
        <dbReference type="EMBL" id="ESO06401.1"/>
    </source>
</evidence>
<dbReference type="PRINTS" id="PR00259">
    <property type="entry name" value="TMFOUR"/>
</dbReference>
<name>T1FXY0_HELRO</name>
<dbReference type="STRING" id="6412.T1FXY0"/>
<organism evidence="7 8">
    <name type="scientific">Helobdella robusta</name>
    <name type="common">Californian leech</name>
    <dbReference type="NCBI Taxonomy" id="6412"/>
    <lineage>
        <taxon>Eukaryota</taxon>
        <taxon>Metazoa</taxon>
        <taxon>Spiralia</taxon>
        <taxon>Lophotrochozoa</taxon>
        <taxon>Annelida</taxon>
        <taxon>Clitellata</taxon>
        <taxon>Hirudinea</taxon>
        <taxon>Rhynchobdellida</taxon>
        <taxon>Glossiphoniidae</taxon>
        <taxon>Helobdella</taxon>
    </lineage>
</organism>
<dbReference type="CTD" id="20213678"/>
<feature type="transmembrane region" description="Helical" evidence="5">
    <location>
        <begin position="55"/>
        <end position="78"/>
    </location>
</feature>
<keyword evidence="2 5" id="KW-0812">Transmembrane</keyword>
<evidence type="ECO:0000256" key="1">
    <source>
        <dbReference type="ARBA" id="ARBA00004141"/>
    </source>
</evidence>
<dbReference type="GeneID" id="20213678"/>
<protein>
    <recommendedName>
        <fullName evidence="9">Tetraspanin</fullName>
    </recommendedName>
</protein>
<dbReference type="RefSeq" id="XP_009015769.1">
    <property type="nucleotide sequence ID" value="XM_009017521.1"/>
</dbReference>
<dbReference type="HOGENOM" id="CLU_055524_11_2_1"/>
<evidence type="ECO:0000256" key="5">
    <source>
        <dbReference type="SAM" id="Phobius"/>
    </source>
</evidence>
<dbReference type="InterPro" id="IPR018499">
    <property type="entry name" value="Tetraspanin/Peripherin"/>
</dbReference>
<dbReference type="PANTHER" id="PTHR19282:SF431">
    <property type="entry name" value="TETRASPANIN 26A, ISOFORM B-RELATED"/>
    <property type="match status" value="1"/>
</dbReference>
<dbReference type="EnsemblMetazoa" id="HelroT64688">
    <property type="protein sequence ID" value="HelroP64688"/>
    <property type="gene ID" value="HelroG64688"/>
</dbReference>
<comment type="subcellular location">
    <subcellularLocation>
        <location evidence="1">Membrane</location>
        <topology evidence="1">Multi-pass membrane protein</topology>
    </subcellularLocation>
</comment>
<reference evidence="7" key="3">
    <citation type="submission" date="2015-06" db="UniProtKB">
        <authorList>
            <consortium name="EnsemblMetazoa"/>
        </authorList>
    </citation>
    <scope>IDENTIFICATION</scope>
</reference>
<keyword evidence="4 5" id="KW-0472">Membrane</keyword>
<evidence type="ECO:0000256" key="3">
    <source>
        <dbReference type="ARBA" id="ARBA00022989"/>
    </source>
</evidence>
<dbReference type="KEGG" id="hro:HELRODRAFT_64688"/>
<evidence type="ECO:0000313" key="7">
    <source>
        <dbReference type="EnsemblMetazoa" id="HelroP64688"/>
    </source>
</evidence>